<dbReference type="GO" id="GO:0005524">
    <property type="term" value="F:ATP binding"/>
    <property type="evidence" value="ECO:0007669"/>
    <property type="project" value="UniProtKB-KW"/>
</dbReference>
<feature type="domain" description="Protein kinase" evidence="6">
    <location>
        <begin position="1"/>
        <end position="217"/>
    </location>
</feature>
<keyword evidence="1" id="KW-0808">Transferase</keyword>
<keyword evidence="4" id="KW-0067">ATP-binding</keyword>
<evidence type="ECO:0000256" key="4">
    <source>
        <dbReference type="ARBA" id="ARBA00022840"/>
    </source>
</evidence>
<dbReference type="InterPro" id="IPR000719">
    <property type="entry name" value="Prot_kinase_dom"/>
</dbReference>
<sequence length="493" mass="54135">SQFMEVLKEALPMIQLRHPNIVQLLGICRDDKHGLMIVIELCEGGSLASYLAKNRPLPPDVRDRFAKQICEGVQYLHDNQVVHRDLKPENILLDEGHNIKISDFGMIRSSDRKTTLTAVGGTPNFMPPEGFDVDLDKLSAKADIWALGGILGQIHGGRPPFEGQGILQISRKVVDKKEIPDIPASLPPHIKNAIKSCFAYKASDRPTAKHVLDELGISPPPTPSPPHLESEKERVVTKPEAASHPPANVSLVGHTSGVHMSMASTTTGPPSTVSPAQIKLAVAEEQTAFPTQQPSVKTPPSAPQPQIKHTDIFDAVNAGDEAVEAVRLLINKEGKDILDKRDDYEITPFLLAAQKCQYGSNALHRAAGSGHVAAVNKLLEWDPKLIDAHTWADVLEVLYAKRNDLLTQTRELGTTPFIRAAWEGHVGVMEAMLEWGGGALLDIKGPYGQTPWDMAAVNTWNREKKAEIREIMEKYRETMRPYKPACGPCCVIM</sequence>
<dbReference type="Proteomes" id="UP000041254">
    <property type="component" value="Unassembled WGS sequence"/>
</dbReference>
<dbReference type="PROSITE" id="PS00108">
    <property type="entry name" value="PROTEIN_KINASE_ST"/>
    <property type="match status" value="1"/>
</dbReference>
<dbReference type="Pfam" id="PF00069">
    <property type="entry name" value="Pkinase"/>
    <property type="match status" value="1"/>
</dbReference>
<keyword evidence="3" id="KW-0418">Kinase</keyword>
<dbReference type="AlphaFoldDB" id="A0A0G4G4J0"/>
<dbReference type="OrthoDB" id="339325at2759"/>
<dbReference type="PROSITE" id="PS50011">
    <property type="entry name" value="PROTEIN_KINASE_DOM"/>
    <property type="match status" value="1"/>
</dbReference>
<organism evidence="7 8">
    <name type="scientific">Vitrella brassicaformis (strain CCMP3155)</name>
    <dbReference type="NCBI Taxonomy" id="1169540"/>
    <lineage>
        <taxon>Eukaryota</taxon>
        <taxon>Sar</taxon>
        <taxon>Alveolata</taxon>
        <taxon>Colpodellida</taxon>
        <taxon>Vitrellaceae</taxon>
        <taxon>Vitrella</taxon>
    </lineage>
</organism>
<reference evidence="7 8" key="1">
    <citation type="submission" date="2014-11" db="EMBL/GenBank/DDBJ databases">
        <authorList>
            <person name="Zhu J."/>
            <person name="Qi W."/>
            <person name="Song R."/>
        </authorList>
    </citation>
    <scope>NUCLEOTIDE SEQUENCE [LARGE SCALE GENOMIC DNA]</scope>
</reference>
<protein>
    <recommendedName>
        <fullName evidence="6">Protein kinase domain-containing protein</fullName>
    </recommendedName>
</protein>
<evidence type="ECO:0000256" key="2">
    <source>
        <dbReference type="ARBA" id="ARBA00022741"/>
    </source>
</evidence>
<dbReference type="Gene3D" id="1.25.40.20">
    <property type="entry name" value="Ankyrin repeat-containing domain"/>
    <property type="match status" value="1"/>
</dbReference>
<dbReference type="EMBL" id="CDMY01000563">
    <property type="protein sequence ID" value="CEM23315.1"/>
    <property type="molecule type" value="Genomic_DNA"/>
</dbReference>
<dbReference type="OMA" id="IDAHTWA"/>
<dbReference type="Gene3D" id="1.10.510.10">
    <property type="entry name" value="Transferase(Phosphotransferase) domain 1"/>
    <property type="match status" value="1"/>
</dbReference>
<dbReference type="InParanoid" id="A0A0G4G4J0"/>
<dbReference type="PANTHER" id="PTHR48016">
    <property type="entry name" value="MAP KINASE KINASE KINASE SSK2-RELATED-RELATED"/>
    <property type="match status" value="1"/>
</dbReference>
<name>A0A0G4G4J0_VITBC</name>
<evidence type="ECO:0000313" key="8">
    <source>
        <dbReference type="Proteomes" id="UP000041254"/>
    </source>
</evidence>
<dbReference type="InterPro" id="IPR008271">
    <property type="entry name" value="Ser/Thr_kinase_AS"/>
</dbReference>
<gene>
    <name evidence="7" type="ORF">Vbra_9677</name>
</gene>
<keyword evidence="2" id="KW-0547">Nucleotide-binding</keyword>
<keyword evidence="8" id="KW-1185">Reference proteome</keyword>
<dbReference type="SUPFAM" id="SSF56112">
    <property type="entry name" value="Protein kinase-like (PK-like)"/>
    <property type="match status" value="1"/>
</dbReference>
<dbReference type="STRING" id="1169540.A0A0G4G4J0"/>
<evidence type="ECO:0000313" key="7">
    <source>
        <dbReference type="EMBL" id="CEM23315.1"/>
    </source>
</evidence>
<proteinExistence type="predicted"/>
<evidence type="ECO:0000259" key="6">
    <source>
        <dbReference type="PROSITE" id="PS50011"/>
    </source>
</evidence>
<dbReference type="SMART" id="SM00220">
    <property type="entry name" value="S_TKc"/>
    <property type="match status" value="1"/>
</dbReference>
<dbReference type="InterPro" id="IPR011009">
    <property type="entry name" value="Kinase-like_dom_sf"/>
</dbReference>
<evidence type="ECO:0000256" key="5">
    <source>
        <dbReference type="SAM" id="MobiDB-lite"/>
    </source>
</evidence>
<feature type="region of interest" description="Disordered" evidence="5">
    <location>
        <begin position="214"/>
        <end position="248"/>
    </location>
</feature>
<evidence type="ECO:0000256" key="3">
    <source>
        <dbReference type="ARBA" id="ARBA00022777"/>
    </source>
</evidence>
<dbReference type="InterPro" id="IPR050538">
    <property type="entry name" value="MAP_kinase_kinase_kinase"/>
</dbReference>
<accession>A0A0G4G4J0</accession>
<dbReference type="GO" id="GO:0004672">
    <property type="term" value="F:protein kinase activity"/>
    <property type="evidence" value="ECO:0007669"/>
    <property type="project" value="InterPro"/>
</dbReference>
<evidence type="ECO:0000256" key="1">
    <source>
        <dbReference type="ARBA" id="ARBA00022679"/>
    </source>
</evidence>
<dbReference type="PANTHER" id="PTHR48016:SF56">
    <property type="entry name" value="MAPKK KINASE"/>
    <property type="match status" value="1"/>
</dbReference>
<feature type="non-terminal residue" evidence="7">
    <location>
        <position position="1"/>
    </location>
</feature>
<dbReference type="VEuPathDB" id="CryptoDB:Vbra_9677"/>
<dbReference type="SUPFAM" id="SSF48403">
    <property type="entry name" value="Ankyrin repeat"/>
    <property type="match status" value="1"/>
</dbReference>
<feature type="compositionally biased region" description="Basic and acidic residues" evidence="5">
    <location>
        <begin position="228"/>
        <end position="237"/>
    </location>
</feature>
<dbReference type="InterPro" id="IPR036770">
    <property type="entry name" value="Ankyrin_rpt-contain_sf"/>
</dbReference>